<dbReference type="SUPFAM" id="SSF56281">
    <property type="entry name" value="Metallo-hydrolase/oxidoreductase"/>
    <property type="match status" value="1"/>
</dbReference>
<comment type="caution">
    <text evidence="2">The sequence shown here is derived from an EMBL/GenBank/DDBJ whole genome shotgun (WGS) entry which is preliminary data.</text>
</comment>
<protein>
    <submittedName>
        <fullName evidence="2">MBL fold metallo-hydrolase</fullName>
    </submittedName>
</protein>
<dbReference type="InterPro" id="IPR001279">
    <property type="entry name" value="Metallo-B-lactamas"/>
</dbReference>
<reference evidence="3" key="1">
    <citation type="journal article" date="2024" name="Algal Res.">
        <title>Biochemical, toxicological and genomic investigation of a high-biomass producing Limnothrix strain isolated from Italian shallow drinking water reservoir.</title>
        <authorList>
            <person name="Simonazzi M."/>
            <person name="Shishido T.K."/>
            <person name="Delbaje E."/>
            <person name="Wahlsten M."/>
            <person name="Fewer D.P."/>
            <person name="Sivonen K."/>
            <person name="Pezzolesi L."/>
            <person name="Pistocchi R."/>
        </authorList>
    </citation>
    <scope>NUCLEOTIDE SEQUENCE [LARGE SCALE GENOMIC DNA]</scope>
    <source>
        <strain evidence="3">LRLZ20PSL1</strain>
    </source>
</reference>
<evidence type="ECO:0000313" key="2">
    <source>
        <dbReference type="EMBL" id="MFG3817346.1"/>
    </source>
</evidence>
<dbReference type="PANTHER" id="PTHR42773:SF3">
    <property type="entry name" value="SLR0630 PROTEIN"/>
    <property type="match status" value="1"/>
</dbReference>
<sequence length="195" mass="21554">MRWWIFTHRSSFGPLQTVRALHRAFSNPATTLEEGEPAAQSAAARCELVVQEQEAYLLPNLPVTTFREEVTLSPELRVIWTPGHTPGSACVWLDRAGGILFSGRHLLPTPQGELMPLKTAKTFHWFRQLRSVQALIDRFSPVNLAHCCPGASVGFLRGALSVDRAYERLTTLNLAAAKLDPVALQSPSLSETPDQ</sequence>
<dbReference type="Proteomes" id="UP001604335">
    <property type="component" value="Unassembled WGS sequence"/>
</dbReference>
<dbReference type="RefSeq" id="WP_190525790.1">
    <property type="nucleotide sequence ID" value="NZ_JAZAQF010000035.1"/>
</dbReference>
<dbReference type="InterPro" id="IPR036866">
    <property type="entry name" value="RibonucZ/Hydroxyglut_hydro"/>
</dbReference>
<gene>
    <name evidence="2" type="ORF">VPK24_06820</name>
</gene>
<dbReference type="PANTHER" id="PTHR42773">
    <property type="entry name" value="METALLO-BETA-LACTAMASE-RELATED"/>
    <property type="match status" value="1"/>
</dbReference>
<dbReference type="Pfam" id="PF00753">
    <property type="entry name" value="Lactamase_B"/>
    <property type="match status" value="1"/>
</dbReference>
<proteinExistence type="predicted"/>
<dbReference type="Gene3D" id="3.60.15.10">
    <property type="entry name" value="Ribonuclease Z/Hydroxyacylglutathione hydrolase-like"/>
    <property type="match status" value="1"/>
</dbReference>
<evidence type="ECO:0000313" key="3">
    <source>
        <dbReference type="Proteomes" id="UP001604335"/>
    </source>
</evidence>
<keyword evidence="3" id="KW-1185">Reference proteome</keyword>
<accession>A0ABW7C844</accession>
<dbReference type="EMBL" id="JAZAQF010000035">
    <property type="protein sequence ID" value="MFG3817346.1"/>
    <property type="molecule type" value="Genomic_DNA"/>
</dbReference>
<organism evidence="2 3">
    <name type="scientific">Limnothrix redekei LRLZ20PSL1</name>
    <dbReference type="NCBI Taxonomy" id="3112953"/>
    <lineage>
        <taxon>Bacteria</taxon>
        <taxon>Bacillati</taxon>
        <taxon>Cyanobacteriota</taxon>
        <taxon>Cyanophyceae</taxon>
        <taxon>Pseudanabaenales</taxon>
        <taxon>Pseudanabaenaceae</taxon>
        <taxon>Limnothrix</taxon>
    </lineage>
</organism>
<name>A0ABW7C844_9CYAN</name>
<evidence type="ECO:0000259" key="1">
    <source>
        <dbReference type="Pfam" id="PF00753"/>
    </source>
</evidence>
<feature type="domain" description="Metallo-beta-lactamase" evidence="1">
    <location>
        <begin position="67"/>
        <end position="136"/>
    </location>
</feature>